<dbReference type="Proteomes" id="UP001472677">
    <property type="component" value="Unassembled WGS sequence"/>
</dbReference>
<evidence type="ECO:0000313" key="1">
    <source>
        <dbReference type="EMBL" id="KAK8514456.1"/>
    </source>
</evidence>
<keyword evidence="2" id="KW-1185">Reference proteome</keyword>
<evidence type="ECO:0000313" key="2">
    <source>
        <dbReference type="Proteomes" id="UP001472677"/>
    </source>
</evidence>
<accession>A0ABR2C591</accession>
<name>A0ABR2C591_9ROSI</name>
<comment type="caution">
    <text evidence="1">The sequence shown here is derived from an EMBL/GenBank/DDBJ whole genome shotgun (WGS) entry which is preliminary data.</text>
</comment>
<protein>
    <submittedName>
        <fullName evidence="1">Uncharacterized protein</fullName>
    </submittedName>
</protein>
<dbReference type="EMBL" id="JBBPBM010000067">
    <property type="protein sequence ID" value="KAK8514456.1"/>
    <property type="molecule type" value="Genomic_DNA"/>
</dbReference>
<proteinExistence type="predicted"/>
<sequence>MRGEKQCKFFTEQLGTVDGHVENFSDDLLKQILGVELTNEMQDLLVAPVTPFSPPRISASSFLSVSLEILETSLSYCNN</sequence>
<organism evidence="1 2">
    <name type="scientific">Hibiscus sabdariffa</name>
    <name type="common">roselle</name>
    <dbReference type="NCBI Taxonomy" id="183260"/>
    <lineage>
        <taxon>Eukaryota</taxon>
        <taxon>Viridiplantae</taxon>
        <taxon>Streptophyta</taxon>
        <taxon>Embryophyta</taxon>
        <taxon>Tracheophyta</taxon>
        <taxon>Spermatophyta</taxon>
        <taxon>Magnoliopsida</taxon>
        <taxon>eudicotyledons</taxon>
        <taxon>Gunneridae</taxon>
        <taxon>Pentapetalae</taxon>
        <taxon>rosids</taxon>
        <taxon>malvids</taxon>
        <taxon>Malvales</taxon>
        <taxon>Malvaceae</taxon>
        <taxon>Malvoideae</taxon>
        <taxon>Hibiscus</taxon>
    </lineage>
</organism>
<gene>
    <name evidence="1" type="ORF">V6N12_009162</name>
</gene>
<reference evidence="1 2" key="1">
    <citation type="journal article" date="2024" name="G3 (Bethesda)">
        <title>Genome assembly of Hibiscus sabdariffa L. provides insights into metabolisms of medicinal natural products.</title>
        <authorList>
            <person name="Kim T."/>
        </authorList>
    </citation>
    <scope>NUCLEOTIDE SEQUENCE [LARGE SCALE GENOMIC DNA]</scope>
    <source>
        <strain evidence="1">TK-2024</strain>
        <tissue evidence="1">Old leaves</tissue>
    </source>
</reference>